<gene>
    <name evidence="1" type="primary">KIF24_0</name>
    <name evidence="1" type="ORF">CM83_101976</name>
</gene>
<accession>A0A0A9XBY3</accession>
<protein>
    <submittedName>
        <fullName evidence="1">Kinesin-like protein KIF24</fullName>
    </submittedName>
</protein>
<reference evidence="1" key="1">
    <citation type="journal article" date="2014" name="PLoS ONE">
        <title>Transcriptome-Based Identification of ABC Transporters in the Western Tarnished Plant Bug Lygus hesperus.</title>
        <authorList>
            <person name="Hull J.J."/>
            <person name="Chaney K."/>
            <person name="Geib S.M."/>
            <person name="Fabrick J.A."/>
            <person name="Brent C.S."/>
            <person name="Walsh D."/>
            <person name="Lavine L.C."/>
        </authorList>
    </citation>
    <scope>NUCLEOTIDE SEQUENCE</scope>
</reference>
<sequence>MKRHVVWNMDLSARWSGDSSAKKSPVVVLKHTQWYQLLRLNTAQPWQCISIGPVHKRVVGLLEQLHGSSRHRITLVEMVESNTPYRAVFEAWDAYVQHHSQLTCRWWGVCSSAVRARYNPWSEAMLEAVRRMYKE</sequence>
<proteinExistence type="predicted"/>
<dbReference type="EMBL" id="GBHO01026095">
    <property type="protein sequence ID" value="JAG17509.1"/>
    <property type="molecule type" value="Transcribed_RNA"/>
</dbReference>
<dbReference type="AlphaFoldDB" id="A0A0A9XBY3"/>
<evidence type="ECO:0000313" key="1">
    <source>
        <dbReference type="EMBL" id="JAG17509.1"/>
    </source>
</evidence>
<name>A0A0A9XBY3_LYGHE</name>
<reference evidence="1" key="2">
    <citation type="submission" date="2014-07" db="EMBL/GenBank/DDBJ databases">
        <authorList>
            <person name="Hull J."/>
        </authorList>
    </citation>
    <scope>NUCLEOTIDE SEQUENCE</scope>
</reference>
<organism evidence="1">
    <name type="scientific">Lygus hesperus</name>
    <name type="common">Western plant bug</name>
    <dbReference type="NCBI Taxonomy" id="30085"/>
    <lineage>
        <taxon>Eukaryota</taxon>
        <taxon>Metazoa</taxon>
        <taxon>Ecdysozoa</taxon>
        <taxon>Arthropoda</taxon>
        <taxon>Hexapoda</taxon>
        <taxon>Insecta</taxon>
        <taxon>Pterygota</taxon>
        <taxon>Neoptera</taxon>
        <taxon>Paraneoptera</taxon>
        <taxon>Hemiptera</taxon>
        <taxon>Heteroptera</taxon>
        <taxon>Panheteroptera</taxon>
        <taxon>Cimicomorpha</taxon>
        <taxon>Miridae</taxon>
        <taxon>Mirini</taxon>
        <taxon>Lygus</taxon>
    </lineage>
</organism>